<proteinExistence type="predicted"/>
<evidence type="ECO:0000256" key="2">
    <source>
        <dbReference type="ARBA" id="ARBA00022763"/>
    </source>
</evidence>
<reference evidence="7" key="1">
    <citation type="submission" date="2025-08" db="UniProtKB">
        <authorList>
            <consortium name="Ensembl"/>
        </authorList>
    </citation>
    <scope>IDENTIFICATION</scope>
</reference>
<organism evidence="7 8">
    <name type="scientific">Apteryx owenii</name>
    <name type="common">Little spotted kiwi</name>
    <dbReference type="NCBI Taxonomy" id="8824"/>
    <lineage>
        <taxon>Eukaryota</taxon>
        <taxon>Metazoa</taxon>
        <taxon>Chordata</taxon>
        <taxon>Craniata</taxon>
        <taxon>Vertebrata</taxon>
        <taxon>Euteleostomi</taxon>
        <taxon>Archelosauria</taxon>
        <taxon>Archosauria</taxon>
        <taxon>Dinosauria</taxon>
        <taxon>Saurischia</taxon>
        <taxon>Theropoda</taxon>
        <taxon>Coelurosauria</taxon>
        <taxon>Aves</taxon>
        <taxon>Palaeognathae</taxon>
        <taxon>Apterygiformes</taxon>
        <taxon>Apterygidae</taxon>
        <taxon>Apteryx</taxon>
    </lineage>
</organism>
<evidence type="ECO:0000256" key="6">
    <source>
        <dbReference type="ARBA" id="ARBA00070110"/>
    </source>
</evidence>
<dbReference type="PANTHER" id="PTHR14449:SF2">
    <property type="entry name" value="FANCONI ANEMIA GROUP F PROTEIN"/>
    <property type="match status" value="1"/>
</dbReference>
<evidence type="ECO:0000313" key="7">
    <source>
        <dbReference type="Ensembl" id="ENSAOWP00000002243.1"/>
    </source>
</evidence>
<dbReference type="FunFam" id="1.25.40.490:FF:000001">
    <property type="entry name" value="Fanconi anemia, complementation group F"/>
    <property type="match status" value="1"/>
</dbReference>
<dbReference type="GO" id="GO:0036297">
    <property type="term" value="P:interstrand cross-link repair"/>
    <property type="evidence" value="ECO:0007669"/>
    <property type="project" value="InterPro"/>
</dbReference>
<keyword evidence="2" id="KW-0227">DNA damage</keyword>
<dbReference type="PANTHER" id="PTHR14449">
    <property type="entry name" value="FANCONI ANEMIA GROUP F PROTEIN FANCF"/>
    <property type="match status" value="1"/>
</dbReference>
<evidence type="ECO:0000256" key="3">
    <source>
        <dbReference type="ARBA" id="ARBA00023204"/>
    </source>
</evidence>
<sequence>MEALLEQVAQLPGLLAVSRSALVRAWDAPTLGRALEWARYFQHLHGRFRARPRLRAALGRRLRQGQPRPLLCFRHLGRCPALLGLALLENRALPPAACRRLLQSLLQPGAAAQSPSLALLARRKAASRLLAPPRPAGPLAALEPQVRAEAQMLLMQLREEEEEEAEPGGGRAGEARERLLWVAGLLEQLPQPRAFQVVAAALLQQRGGDEGWGESSSEEGLRGRAGDRHVAGPLLSWLLESPERFSAFCLLLPGSLLASLAAHYSQLSAPYLDLLTAWGSRLLYDPLQGRWDNSCFDKAELSWEELRERFDCLCRGPAPLGGQTQAALELLKAQDGDFHVCGLSVWTDLLMEADQMFKEEGGLSDLKTAS</sequence>
<dbReference type="InterPro" id="IPR038505">
    <property type="entry name" value="FANCF_C_sf"/>
</dbReference>
<dbReference type="GO" id="GO:0043240">
    <property type="term" value="C:Fanconi anaemia nuclear complex"/>
    <property type="evidence" value="ECO:0007669"/>
    <property type="project" value="InterPro"/>
</dbReference>
<evidence type="ECO:0000313" key="8">
    <source>
        <dbReference type="Proteomes" id="UP000694424"/>
    </source>
</evidence>
<keyword evidence="4" id="KW-0539">Nucleus</keyword>
<dbReference type="Ensembl" id="ENSAOWT00000002559.1">
    <property type="protein sequence ID" value="ENSAOWP00000002243.1"/>
    <property type="gene ID" value="ENSAOWG00000001609.1"/>
</dbReference>
<dbReference type="Gene3D" id="1.25.40.490">
    <property type="match status" value="1"/>
</dbReference>
<name>A0A8B9NY69_APTOW</name>
<comment type="subcellular location">
    <subcellularLocation>
        <location evidence="1">Nucleus</location>
    </subcellularLocation>
</comment>
<accession>A0A8B9NY69</accession>
<dbReference type="Pfam" id="PF11107">
    <property type="entry name" value="FANCF"/>
    <property type="match status" value="1"/>
</dbReference>
<reference evidence="7" key="2">
    <citation type="submission" date="2025-09" db="UniProtKB">
        <authorList>
            <consortium name="Ensembl"/>
        </authorList>
    </citation>
    <scope>IDENTIFICATION</scope>
</reference>
<evidence type="ECO:0000256" key="1">
    <source>
        <dbReference type="ARBA" id="ARBA00004123"/>
    </source>
</evidence>
<comment type="function">
    <text evidence="5">DNA repair protein that may operate in a postreplication repair or a cell cycle checkpoint function. May be implicated in interstrand DNA cross-link repair and in the maintenance of normal chromosome stability.</text>
</comment>
<dbReference type="Proteomes" id="UP000694424">
    <property type="component" value="Unplaced"/>
</dbReference>
<dbReference type="InterPro" id="IPR035428">
    <property type="entry name" value="FANCF"/>
</dbReference>
<evidence type="ECO:0000256" key="5">
    <source>
        <dbReference type="ARBA" id="ARBA00059878"/>
    </source>
</evidence>
<keyword evidence="3" id="KW-0234">DNA repair</keyword>
<keyword evidence="8" id="KW-1185">Reference proteome</keyword>
<evidence type="ECO:0000256" key="4">
    <source>
        <dbReference type="ARBA" id="ARBA00023242"/>
    </source>
</evidence>
<protein>
    <recommendedName>
        <fullName evidence="6">Fanconi anemia group F protein</fullName>
    </recommendedName>
</protein>
<dbReference type="AlphaFoldDB" id="A0A8B9NY69"/>